<dbReference type="InterPro" id="IPR024383">
    <property type="entry name" value="DUF3849"/>
</dbReference>
<dbReference type="Pfam" id="PF12959">
    <property type="entry name" value="DUF3848"/>
    <property type="match status" value="1"/>
</dbReference>
<dbReference type="Pfam" id="PF12960">
    <property type="entry name" value="DUF3849"/>
    <property type="match status" value="1"/>
</dbReference>
<accession>A8SHP4</accession>
<dbReference type="AlphaFoldDB" id="A8SHP4"/>
<evidence type="ECO:0000313" key="4">
    <source>
        <dbReference type="EMBL" id="EDP20632.1"/>
    </source>
</evidence>
<dbReference type="HOGENOM" id="CLU_043927_1_0_9"/>
<gene>
    <name evidence="4" type="ORF">FAEPRAM212_03429</name>
</gene>
<dbReference type="Proteomes" id="UP000005945">
    <property type="component" value="Unassembled WGS sequence"/>
</dbReference>
<dbReference type="EMBL" id="ABED02000029">
    <property type="protein sequence ID" value="EDP20632.1"/>
    <property type="molecule type" value="Genomic_DNA"/>
</dbReference>
<proteinExistence type="predicted"/>
<evidence type="ECO:0000259" key="2">
    <source>
        <dbReference type="Pfam" id="PF12959"/>
    </source>
</evidence>
<organism evidence="4 5">
    <name type="scientific">Faecalibacterium prausnitzii M21/2</name>
    <dbReference type="NCBI Taxonomy" id="411485"/>
    <lineage>
        <taxon>Bacteria</taxon>
        <taxon>Bacillati</taxon>
        <taxon>Bacillota</taxon>
        <taxon>Clostridia</taxon>
        <taxon>Eubacteriales</taxon>
        <taxon>Oscillospiraceae</taxon>
        <taxon>Faecalibacterium</taxon>
    </lineage>
</organism>
<evidence type="ECO:0000259" key="3">
    <source>
        <dbReference type="Pfam" id="PF12960"/>
    </source>
</evidence>
<reference evidence="4 5" key="2">
    <citation type="submission" date="2007-09" db="EMBL/GenBank/DDBJ databases">
        <authorList>
            <person name="Fulton L."/>
            <person name="Clifton S."/>
            <person name="Fulton B."/>
            <person name="Xu J."/>
            <person name="Minx P."/>
            <person name="Pepin K.H."/>
            <person name="Johnson M."/>
            <person name="Thiruvilangam P."/>
            <person name="Bhonagiri V."/>
            <person name="Nash W.E."/>
            <person name="Mardis E.R."/>
            <person name="Wilson R.K."/>
        </authorList>
    </citation>
    <scope>NUCLEOTIDE SEQUENCE [LARGE SCALE GENOMIC DNA]</scope>
    <source>
        <strain evidence="4 5">M21/2</strain>
    </source>
</reference>
<feature type="domain" description="DUF3849" evidence="3">
    <location>
        <begin position="117"/>
        <end position="243"/>
    </location>
</feature>
<dbReference type="InterPro" id="IPR024380">
    <property type="entry name" value="DUF3848"/>
</dbReference>
<comment type="caution">
    <text evidence="4">The sequence shown here is derived from an EMBL/GenBank/DDBJ whole genome shotgun (WGS) entry which is preliminary data.</text>
</comment>
<evidence type="ECO:0000313" key="5">
    <source>
        <dbReference type="Proteomes" id="UP000005945"/>
    </source>
</evidence>
<name>A8SHP4_9FIRM</name>
<feature type="region of interest" description="Disordered" evidence="1">
    <location>
        <begin position="243"/>
        <end position="274"/>
    </location>
</feature>
<evidence type="ECO:0000256" key="1">
    <source>
        <dbReference type="SAM" id="MobiDB-lite"/>
    </source>
</evidence>
<protein>
    <recommendedName>
        <fullName evidence="6">DUF3849 domain-containing protein</fullName>
    </recommendedName>
</protein>
<sequence>MRRCDNMNTNDLNTALYEKIAAEQDKFRDWLKSQPPAEILNHAYEYTVREDIVMAMEELELTDAQAKALLDSPSPLADVYRYFEKLETGYMDVIRDSIENRADDVCRAQEELRSAPLYPHSAVYASEHGEMAQYNLSYQANSACKEAIEQAISAHYGENRLDTESAVKDVLKKFGPERVQFILANTIQHKNHDGRISQDNKAWAKTIPMPEDSGTSRHCAYLVVDGVNPGLTDLFTRQARKAFQEPEKGSVLQKLKQEPPAHKPAAPKKREPER</sequence>
<evidence type="ECO:0008006" key="6">
    <source>
        <dbReference type="Google" id="ProtNLM"/>
    </source>
</evidence>
<reference evidence="4 5" key="1">
    <citation type="submission" date="2007-09" db="EMBL/GenBank/DDBJ databases">
        <title>Draft genome sequence of Faecalibacterium prausnitzii M21/2.</title>
        <authorList>
            <person name="Sudarsanam P."/>
            <person name="Ley R."/>
            <person name="Guruge J."/>
            <person name="Turnbaugh P.J."/>
            <person name="Mahowald M."/>
            <person name="Liep D."/>
            <person name="Gordon J."/>
        </authorList>
    </citation>
    <scope>NUCLEOTIDE SEQUENCE [LARGE SCALE GENOMIC DNA]</scope>
    <source>
        <strain evidence="4 5">M21/2</strain>
    </source>
</reference>
<feature type="domain" description="DUF3848" evidence="2">
    <location>
        <begin position="12"/>
        <end position="106"/>
    </location>
</feature>